<protein>
    <submittedName>
        <fullName evidence="1">Uncharacterized protein</fullName>
    </submittedName>
</protein>
<gene>
    <name evidence="1" type="ORF">GCM10010449_84260</name>
</gene>
<evidence type="ECO:0000313" key="2">
    <source>
        <dbReference type="Proteomes" id="UP001501637"/>
    </source>
</evidence>
<evidence type="ECO:0000313" key="1">
    <source>
        <dbReference type="EMBL" id="GAA3153740.1"/>
    </source>
</evidence>
<name>A0ABP6NNI7_9ACTN</name>
<comment type="caution">
    <text evidence="1">The sequence shown here is derived from an EMBL/GenBank/DDBJ whole genome shotgun (WGS) entry which is preliminary data.</text>
</comment>
<dbReference type="EMBL" id="BAAAUG010000244">
    <property type="protein sequence ID" value="GAA3153740.1"/>
    <property type="molecule type" value="Genomic_DNA"/>
</dbReference>
<keyword evidence="2" id="KW-1185">Reference proteome</keyword>
<dbReference type="RefSeq" id="WP_344530924.1">
    <property type="nucleotide sequence ID" value="NZ_BAAAUG010000244.1"/>
</dbReference>
<reference evidence="2" key="1">
    <citation type="journal article" date="2019" name="Int. J. Syst. Evol. Microbiol.">
        <title>The Global Catalogue of Microorganisms (GCM) 10K type strain sequencing project: providing services to taxonomists for standard genome sequencing and annotation.</title>
        <authorList>
            <consortium name="The Broad Institute Genomics Platform"/>
            <consortium name="The Broad Institute Genome Sequencing Center for Infectious Disease"/>
            <person name="Wu L."/>
            <person name="Ma J."/>
        </authorList>
    </citation>
    <scope>NUCLEOTIDE SEQUENCE [LARGE SCALE GENOMIC DNA]</scope>
    <source>
        <strain evidence="2">JCM 9092</strain>
    </source>
</reference>
<sequence>MPATPHHPDRLHPSSADALIKSKTGLDLPELLDCTLPLAKPLRLVRMELSLVDRELKEVTSRLARSASVRLEQLADHPARVFAPVGEPTPRDLDTCTGMQAGLWKAVDSILAFWVADAPSDHNRQ</sequence>
<organism evidence="1 2">
    <name type="scientific">Streptomyces rectiviolaceus</name>
    <dbReference type="NCBI Taxonomy" id="332591"/>
    <lineage>
        <taxon>Bacteria</taxon>
        <taxon>Bacillati</taxon>
        <taxon>Actinomycetota</taxon>
        <taxon>Actinomycetes</taxon>
        <taxon>Kitasatosporales</taxon>
        <taxon>Streptomycetaceae</taxon>
        <taxon>Streptomyces</taxon>
    </lineage>
</organism>
<dbReference type="Proteomes" id="UP001501637">
    <property type="component" value="Unassembled WGS sequence"/>
</dbReference>
<accession>A0ABP6NNI7</accession>
<proteinExistence type="predicted"/>